<dbReference type="STRING" id="715226.ABI_14440"/>
<dbReference type="GO" id="GO:0016702">
    <property type="term" value="F:oxidoreductase activity, acting on single donors with incorporation of molecular oxygen, incorporation of two atoms of oxygen"/>
    <property type="evidence" value="ECO:0007669"/>
    <property type="project" value="UniProtKB-ARBA"/>
</dbReference>
<keyword evidence="5" id="KW-0560">Oxidoreductase</keyword>
<gene>
    <name evidence="7" type="ORF">ABI_14440</name>
</gene>
<evidence type="ECO:0000256" key="3">
    <source>
        <dbReference type="ARBA" id="ARBA00022723"/>
    </source>
</evidence>
<dbReference type="HOGENOM" id="CLU_046582_0_0_5"/>
<feature type="domain" description="Extradiol ring-cleavage dioxygenase class III enzyme subunit B" evidence="6">
    <location>
        <begin position="24"/>
        <end position="244"/>
    </location>
</feature>
<organism evidence="7 8">
    <name type="scientific">Asticcacaulis biprosthecium C19</name>
    <dbReference type="NCBI Taxonomy" id="715226"/>
    <lineage>
        <taxon>Bacteria</taxon>
        <taxon>Pseudomonadati</taxon>
        <taxon>Pseudomonadota</taxon>
        <taxon>Alphaproteobacteria</taxon>
        <taxon>Caulobacterales</taxon>
        <taxon>Caulobacteraceae</taxon>
        <taxon>Asticcacaulis</taxon>
    </lineage>
</organism>
<keyword evidence="7" id="KW-0223">Dioxygenase</keyword>
<keyword evidence="4" id="KW-0862">Zinc</keyword>
<dbReference type="Pfam" id="PF02900">
    <property type="entry name" value="LigB"/>
    <property type="match status" value="1"/>
</dbReference>
<evidence type="ECO:0000256" key="1">
    <source>
        <dbReference type="ARBA" id="ARBA00001947"/>
    </source>
</evidence>
<dbReference type="PANTHER" id="PTHR30096">
    <property type="entry name" value="4,5-DOPA DIOXYGENASE EXTRADIOL-LIKE PROTEIN"/>
    <property type="match status" value="1"/>
</dbReference>
<dbReference type="eggNOG" id="COG3384">
    <property type="taxonomic scope" value="Bacteria"/>
</dbReference>
<comment type="cofactor">
    <cofactor evidence="1">
        <name>Zn(2+)</name>
        <dbReference type="ChEBI" id="CHEBI:29105"/>
    </cofactor>
</comment>
<evidence type="ECO:0000256" key="2">
    <source>
        <dbReference type="ARBA" id="ARBA00007581"/>
    </source>
</evidence>
<dbReference type="SUPFAM" id="SSF53213">
    <property type="entry name" value="LigB-like"/>
    <property type="match status" value="1"/>
</dbReference>
<dbReference type="EMBL" id="GL883077">
    <property type="protein sequence ID" value="EGF93005.1"/>
    <property type="molecule type" value="Genomic_DNA"/>
</dbReference>
<dbReference type="OrthoDB" id="9790889at2"/>
<dbReference type="GO" id="GO:0008270">
    <property type="term" value="F:zinc ion binding"/>
    <property type="evidence" value="ECO:0007669"/>
    <property type="project" value="InterPro"/>
</dbReference>
<dbReference type="GO" id="GO:0008198">
    <property type="term" value="F:ferrous iron binding"/>
    <property type="evidence" value="ECO:0007669"/>
    <property type="project" value="InterPro"/>
</dbReference>
<evidence type="ECO:0000313" key="8">
    <source>
        <dbReference type="Proteomes" id="UP000006512"/>
    </source>
</evidence>
<comment type="similarity">
    <text evidence="2">Belongs to the DODA-type extradiol aromatic ring-opening dioxygenase family.</text>
</comment>
<dbReference type="Proteomes" id="UP000006512">
    <property type="component" value="Unassembled WGS sequence"/>
</dbReference>
<evidence type="ECO:0000256" key="5">
    <source>
        <dbReference type="ARBA" id="ARBA00023002"/>
    </source>
</evidence>
<dbReference type="InterPro" id="IPR014436">
    <property type="entry name" value="Extradiol_dOase_DODA"/>
</dbReference>
<accession>F4QIL6</accession>
<evidence type="ECO:0000256" key="4">
    <source>
        <dbReference type="ARBA" id="ARBA00022833"/>
    </source>
</evidence>
<evidence type="ECO:0000259" key="6">
    <source>
        <dbReference type="Pfam" id="PF02900"/>
    </source>
</evidence>
<dbReference type="InterPro" id="IPR004183">
    <property type="entry name" value="Xdiol_dOase_suB"/>
</dbReference>
<keyword evidence="8" id="KW-1185">Reference proteome</keyword>
<keyword evidence="3" id="KW-0479">Metal-binding</keyword>
<reference evidence="8" key="1">
    <citation type="submission" date="2011-03" db="EMBL/GenBank/DDBJ databases">
        <title>Draft genome sequence of Brevundimonas diminuta.</title>
        <authorList>
            <person name="Brown P.J.B."/>
            <person name="Buechlein A."/>
            <person name="Hemmerich C."/>
            <person name="Brun Y.V."/>
        </authorList>
    </citation>
    <scope>NUCLEOTIDE SEQUENCE [LARGE SCALE GENOMIC DNA]</scope>
    <source>
        <strain evidence="8">C19</strain>
    </source>
</reference>
<dbReference type="AlphaFoldDB" id="F4QIL6"/>
<evidence type="ECO:0000313" key="7">
    <source>
        <dbReference type="EMBL" id="EGF93005.1"/>
    </source>
</evidence>
<dbReference type="PANTHER" id="PTHR30096:SF0">
    <property type="entry name" value="4,5-DOPA DIOXYGENASE EXTRADIOL-LIKE PROTEIN"/>
    <property type="match status" value="1"/>
</dbReference>
<dbReference type="RefSeq" id="WP_006272190.1">
    <property type="nucleotide sequence ID" value="NZ_GL883077.1"/>
</dbReference>
<proteinExistence type="inferred from homology"/>
<dbReference type="Gene3D" id="3.40.830.10">
    <property type="entry name" value="LigB-like"/>
    <property type="match status" value="1"/>
</dbReference>
<name>F4QIL6_9CAUL</name>
<protein>
    <submittedName>
        <fullName evidence="7">4,5-DOPA dioxygenase extradiol</fullName>
    </submittedName>
</protein>
<sequence>MDWNPADMWDQMGAYLKRLPQDVGEKPKAILVISAHWEEFEFTVQTKAAPGLLFDYYGFPPHTYELTWPAPGSQALAERVQDLARTAGITVATDAHRDFDHGVFIPLLLAFPDAGIPTIQLSLKHGLDAAEHLALGRALAPLRDEGVLIVGSGMSYHSIPRLMGRGSNSGPASHAFDAWLDKTLAAGPDGLTAWAGAPNARDCHPREEHLLPLMVVAGAGRGDPSRRTYHEDSVGQTGIAISAYQFG</sequence>
<dbReference type="CDD" id="cd07363">
    <property type="entry name" value="45_DOPA_Dioxygenase"/>
    <property type="match status" value="1"/>
</dbReference>
<dbReference type="PIRSF" id="PIRSF006157">
    <property type="entry name" value="Doxgns_DODA"/>
    <property type="match status" value="1"/>
</dbReference>